<keyword evidence="3" id="KW-1185">Reference proteome</keyword>
<dbReference type="EMBL" id="JAPFFF010000003">
    <property type="protein sequence ID" value="KAK8894403.1"/>
    <property type="molecule type" value="Genomic_DNA"/>
</dbReference>
<dbReference type="SUPFAM" id="SSF56112">
    <property type="entry name" value="Protein kinase-like (PK-like)"/>
    <property type="match status" value="1"/>
</dbReference>
<proteinExistence type="predicted"/>
<sequence length="349" mass="39962">MSNERDYLFKLNGYRFDKLIGVGTYSKAFKVYSVQYDKYFCAKMTEIDDSYFDECNNPRDPELLALLNLDNPNIIKVYDYFRYEDFFCLILEWCECGTLMDRLNNKIPLNTLSIKVIMKDILSALVACHCLNIAHRDIKPSNIFIDTLGRAKVADFGLSEILQNRQSTVDVACGSPSYAAPEIYGDAAYDPFKADVWSLGVTFYQMAFGQLPWPDEITLKGPERPTPPFPQNADPNLVSIIQQMLSIEPQFRPSMSQIEKYCYFSLYDSSMETDRFRRKKSENSIRSTISLRNVSLHQNANLSEQSSNQGKHMVSAISRLKSLHPQLDRSRRSSAKIVAKPLTFLESDS</sequence>
<dbReference type="Proteomes" id="UP001470230">
    <property type="component" value="Unassembled WGS sequence"/>
</dbReference>
<dbReference type="Gene3D" id="1.10.510.10">
    <property type="entry name" value="Transferase(Phosphotransferase) domain 1"/>
    <property type="match status" value="1"/>
</dbReference>
<feature type="domain" description="Protein kinase" evidence="1">
    <location>
        <begin position="14"/>
        <end position="264"/>
    </location>
</feature>
<dbReference type="InterPro" id="IPR000719">
    <property type="entry name" value="Prot_kinase_dom"/>
</dbReference>
<dbReference type="Pfam" id="PF00069">
    <property type="entry name" value="Pkinase"/>
    <property type="match status" value="1"/>
</dbReference>
<dbReference type="PROSITE" id="PS50011">
    <property type="entry name" value="PROTEIN_KINASE_DOM"/>
    <property type="match status" value="1"/>
</dbReference>
<comment type="caution">
    <text evidence="2">The sequence shown here is derived from an EMBL/GenBank/DDBJ whole genome shotgun (WGS) entry which is preliminary data.</text>
</comment>
<organism evidence="2 3">
    <name type="scientific">Tritrichomonas musculus</name>
    <dbReference type="NCBI Taxonomy" id="1915356"/>
    <lineage>
        <taxon>Eukaryota</taxon>
        <taxon>Metamonada</taxon>
        <taxon>Parabasalia</taxon>
        <taxon>Tritrichomonadida</taxon>
        <taxon>Tritrichomonadidae</taxon>
        <taxon>Tritrichomonas</taxon>
    </lineage>
</organism>
<gene>
    <name evidence="2" type="ORF">M9Y10_022838</name>
</gene>
<dbReference type="SMART" id="SM00220">
    <property type="entry name" value="S_TKc"/>
    <property type="match status" value="1"/>
</dbReference>
<evidence type="ECO:0000313" key="2">
    <source>
        <dbReference type="EMBL" id="KAK8894403.1"/>
    </source>
</evidence>
<dbReference type="InterPro" id="IPR008271">
    <property type="entry name" value="Ser/Thr_kinase_AS"/>
</dbReference>
<dbReference type="PANTHER" id="PTHR24362">
    <property type="entry name" value="SERINE/THREONINE-PROTEIN KINASE NEK"/>
    <property type="match status" value="1"/>
</dbReference>
<dbReference type="PANTHER" id="PTHR24362:SF309">
    <property type="entry name" value="PROTEIN KINASE DOMAIN-CONTAINING PROTEIN"/>
    <property type="match status" value="1"/>
</dbReference>
<reference evidence="2 3" key="1">
    <citation type="submission" date="2024-04" db="EMBL/GenBank/DDBJ databases">
        <title>Tritrichomonas musculus Genome.</title>
        <authorList>
            <person name="Alves-Ferreira E."/>
            <person name="Grigg M."/>
            <person name="Lorenzi H."/>
            <person name="Galac M."/>
        </authorList>
    </citation>
    <scope>NUCLEOTIDE SEQUENCE [LARGE SCALE GENOMIC DNA]</scope>
    <source>
        <strain evidence="2 3">EAF2021</strain>
    </source>
</reference>
<accession>A0ABR2KTM0</accession>
<name>A0ABR2KTM0_9EUKA</name>
<dbReference type="PROSITE" id="PS00108">
    <property type="entry name" value="PROTEIN_KINASE_ST"/>
    <property type="match status" value="1"/>
</dbReference>
<evidence type="ECO:0000259" key="1">
    <source>
        <dbReference type="PROSITE" id="PS50011"/>
    </source>
</evidence>
<dbReference type="InterPro" id="IPR011009">
    <property type="entry name" value="Kinase-like_dom_sf"/>
</dbReference>
<evidence type="ECO:0000313" key="3">
    <source>
        <dbReference type="Proteomes" id="UP001470230"/>
    </source>
</evidence>
<protein>
    <recommendedName>
        <fullName evidence="1">Protein kinase domain-containing protein</fullName>
    </recommendedName>
</protein>